<evidence type="ECO:0000313" key="6">
    <source>
        <dbReference type="EMBL" id="WXA92536.1"/>
    </source>
</evidence>
<keyword evidence="2" id="KW-0479">Metal-binding</keyword>
<gene>
    <name evidence="6" type="ORF">LZC95_39565</name>
</gene>
<proteinExistence type="predicted"/>
<dbReference type="InterPro" id="IPR005801">
    <property type="entry name" value="ADC_synthase"/>
</dbReference>
<dbReference type="PRINTS" id="PR00095">
    <property type="entry name" value="ANTSNTHASEI"/>
</dbReference>
<dbReference type="Proteomes" id="UP001379533">
    <property type="component" value="Chromosome"/>
</dbReference>
<protein>
    <submittedName>
        <fullName evidence="6">Salicylate synthase</fullName>
    </submittedName>
</protein>
<dbReference type="NCBIfam" id="TIGR03494">
    <property type="entry name" value="salicyl_syn"/>
    <property type="match status" value="1"/>
</dbReference>
<keyword evidence="7" id="KW-1185">Reference proteome</keyword>
<name>A0ABZ2K1C6_9BACT</name>
<dbReference type="InterPro" id="IPR015890">
    <property type="entry name" value="Chorismate_C"/>
</dbReference>
<dbReference type="InterPro" id="IPR019996">
    <property type="entry name" value="Salicylate_synthase"/>
</dbReference>
<keyword evidence="3" id="KW-0460">Magnesium</keyword>
<organism evidence="6 7">
    <name type="scientific">Pendulispora brunnea</name>
    <dbReference type="NCBI Taxonomy" id="2905690"/>
    <lineage>
        <taxon>Bacteria</taxon>
        <taxon>Pseudomonadati</taxon>
        <taxon>Myxococcota</taxon>
        <taxon>Myxococcia</taxon>
        <taxon>Myxococcales</taxon>
        <taxon>Sorangiineae</taxon>
        <taxon>Pendulisporaceae</taxon>
        <taxon>Pendulispora</taxon>
    </lineage>
</organism>
<evidence type="ECO:0000256" key="3">
    <source>
        <dbReference type="ARBA" id="ARBA00022842"/>
    </source>
</evidence>
<dbReference type="SUPFAM" id="SSF56322">
    <property type="entry name" value="ADC synthase"/>
    <property type="match status" value="1"/>
</dbReference>
<accession>A0ABZ2K1C6</accession>
<dbReference type="InterPro" id="IPR019999">
    <property type="entry name" value="Anth_synth_I-like"/>
</dbReference>
<dbReference type="Pfam" id="PF00425">
    <property type="entry name" value="Chorismate_bind"/>
    <property type="match status" value="1"/>
</dbReference>
<keyword evidence="4" id="KW-0456">Lyase</keyword>
<dbReference type="PANTHER" id="PTHR11236">
    <property type="entry name" value="AMINOBENZOATE/ANTHRANILATE SYNTHASE"/>
    <property type="match status" value="1"/>
</dbReference>
<evidence type="ECO:0000256" key="2">
    <source>
        <dbReference type="ARBA" id="ARBA00022723"/>
    </source>
</evidence>
<dbReference type="PANTHER" id="PTHR11236:SF48">
    <property type="entry name" value="ISOCHORISMATE SYNTHASE MENF"/>
    <property type="match status" value="1"/>
</dbReference>
<dbReference type="Gene3D" id="3.60.120.10">
    <property type="entry name" value="Anthranilate synthase"/>
    <property type="match status" value="1"/>
</dbReference>
<comment type="cofactor">
    <cofactor evidence="1">
        <name>Mg(2+)</name>
        <dbReference type="ChEBI" id="CHEBI:18420"/>
    </cofactor>
</comment>
<dbReference type="EMBL" id="CP089982">
    <property type="protein sequence ID" value="WXA92536.1"/>
    <property type="molecule type" value="Genomic_DNA"/>
</dbReference>
<dbReference type="RefSeq" id="WP_394843138.1">
    <property type="nucleotide sequence ID" value="NZ_CP089982.1"/>
</dbReference>
<sequence length="459" mass="49526">MSDRPTYVERRVTVHADPLELAAALVASAAHTTYSLYERHGEWSAALGAVYAIFVETDDVLVSSAAGTQRFEGDDLASALDRAVASIPLRGFRAYGTASFELAYRYHGLSGEVAKEPLLHLCVPESEVRIRDGAALIRALSLTEVERLVAVVNRLDTATGRDESETPPRPTGDIVDLGTDGAKYKQLVATATQDIAAHGLDKVIASRRVPIACPIDLVASYVAGRRRNNPARSFLVRRGELQFAGFSPETVLEVSTDGIVTTQPLAGTRALVANDTENHDLRSELLRDTKELAEHALSVRLAFEELAHVCAAGSVAVTDFMSVSPRGTVQHLASRLSGQLEKSKSAWNAFQALFPGVTASGVPKREALEWIRNHEPHRRGLYAGAMMFVDDAGAMDAALILRTVFQYGGDAWLQAGAGIVAQSTPDRELEETSEKLLCVARDLVPRHPSTARGSHVGSR</sequence>
<evidence type="ECO:0000256" key="4">
    <source>
        <dbReference type="ARBA" id="ARBA00023239"/>
    </source>
</evidence>
<evidence type="ECO:0000313" key="7">
    <source>
        <dbReference type="Proteomes" id="UP001379533"/>
    </source>
</evidence>
<evidence type="ECO:0000259" key="5">
    <source>
        <dbReference type="Pfam" id="PF00425"/>
    </source>
</evidence>
<reference evidence="6 7" key="1">
    <citation type="submission" date="2021-12" db="EMBL/GenBank/DDBJ databases">
        <title>Discovery of the Pendulisporaceae a myxobacterial family with distinct sporulation behavior and unique specialized metabolism.</title>
        <authorList>
            <person name="Garcia R."/>
            <person name="Popoff A."/>
            <person name="Bader C.D."/>
            <person name="Loehr J."/>
            <person name="Walesch S."/>
            <person name="Walt C."/>
            <person name="Boldt J."/>
            <person name="Bunk B."/>
            <person name="Haeckl F.J.F.P.J."/>
            <person name="Gunesch A.P."/>
            <person name="Birkelbach J."/>
            <person name="Nuebel U."/>
            <person name="Pietschmann T."/>
            <person name="Bach T."/>
            <person name="Mueller R."/>
        </authorList>
    </citation>
    <scope>NUCLEOTIDE SEQUENCE [LARGE SCALE GENOMIC DNA]</scope>
    <source>
        <strain evidence="6 7">MSr12523</strain>
    </source>
</reference>
<feature type="domain" description="Chorismate-utilising enzyme C-terminal" evidence="5">
    <location>
        <begin position="182"/>
        <end position="435"/>
    </location>
</feature>
<evidence type="ECO:0000256" key="1">
    <source>
        <dbReference type="ARBA" id="ARBA00001946"/>
    </source>
</evidence>